<organism evidence="2 3">
    <name type="scientific">Monilinia fructicola</name>
    <name type="common">Brown rot fungus</name>
    <name type="synonym">Ciboria fructicola</name>
    <dbReference type="NCBI Taxonomy" id="38448"/>
    <lineage>
        <taxon>Eukaryota</taxon>
        <taxon>Fungi</taxon>
        <taxon>Dikarya</taxon>
        <taxon>Ascomycota</taxon>
        <taxon>Pezizomycotina</taxon>
        <taxon>Leotiomycetes</taxon>
        <taxon>Helotiales</taxon>
        <taxon>Sclerotiniaceae</taxon>
        <taxon>Monilinia</taxon>
    </lineage>
</organism>
<comment type="caution">
    <text evidence="2">The sequence shown here is derived from an EMBL/GenBank/DDBJ whole genome shotgun (WGS) entry which is preliminary data.</text>
</comment>
<protein>
    <submittedName>
        <fullName evidence="2">Uncharacterized protein</fullName>
    </submittedName>
</protein>
<dbReference type="Proteomes" id="UP000322873">
    <property type="component" value="Unassembled WGS sequence"/>
</dbReference>
<proteinExistence type="predicted"/>
<accession>A0A5M9JXP0</accession>
<dbReference type="VEuPathDB" id="FungiDB:MFRU_015g01740"/>
<evidence type="ECO:0000313" key="3">
    <source>
        <dbReference type="Proteomes" id="UP000322873"/>
    </source>
</evidence>
<feature type="compositionally biased region" description="Basic and acidic residues" evidence="1">
    <location>
        <begin position="176"/>
        <end position="195"/>
    </location>
</feature>
<sequence length="228" mass="25983">MSHQRATSTLDGVKEPHAVSLKVLRLSRPSLSIQHPLPTPSPSPPPNLFLPAPPLLSHILLQNLRISSSHLSSLYHQVSRRPHQNRSTTLVKTYLLKPLLNIYPSSSPAKETKRKRRYALEAQLENATEDNPITLTLRATRDARRNWNGRFSAGDIRQVCFLVEEKDPDDEEEENQEGKQGADAEKEKREREKEREIVDGAVDLWCLEHWMARRDGEQGVFEHGKSGH</sequence>
<evidence type="ECO:0000313" key="2">
    <source>
        <dbReference type="EMBL" id="KAA8574334.1"/>
    </source>
</evidence>
<reference evidence="2 3" key="1">
    <citation type="submission" date="2019-06" db="EMBL/GenBank/DDBJ databases">
        <title>Genome Sequence of the Brown Rot Fungal Pathogen Monilinia fructicola.</title>
        <authorList>
            <person name="De Miccolis Angelini R.M."/>
            <person name="Landi L."/>
            <person name="Abate D."/>
            <person name="Pollastro S."/>
            <person name="Romanazzi G."/>
            <person name="Faretra F."/>
        </authorList>
    </citation>
    <scope>NUCLEOTIDE SEQUENCE [LARGE SCALE GENOMIC DNA]</scope>
    <source>
        <strain evidence="2 3">Mfrc123</strain>
    </source>
</reference>
<name>A0A5M9JXP0_MONFR</name>
<feature type="region of interest" description="Disordered" evidence="1">
    <location>
        <begin position="166"/>
        <end position="195"/>
    </location>
</feature>
<dbReference type="AlphaFoldDB" id="A0A5M9JXP0"/>
<keyword evidence="3" id="KW-1185">Reference proteome</keyword>
<dbReference type="EMBL" id="VICG01000003">
    <property type="protein sequence ID" value="KAA8574334.1"/>
    <property type="molecule type" value="Genomic_DNA"/>
</dbReference>
<evidence type="ECO:0000256" key="1">
    <source>
        <dbReference type="SAM" id="MobiDB-lite"/>
    </source>
</evidence>
<gene>
    <name evidence="2" type="ORF">EYC84_005821</name>
</gene>
<feature type="compositionally biased region" description="Acidic residues" evidence="1">
    <location>
        <begin position="166"/>
        <end position="175"/>
    </location>
</feature>